<keyword evidence="1" id="KW-0489">Methyltransferase</keyword>
<evidence type="ECO:0000256" key="3">
    <source>
        <dbReference type="ARBA" id="ARBA00022691"/>
    </source>
</evidence>
<dbReference type="Pfam" id="PF05958">
    <property type="entry name" value="tRNA_U5-meth_tr"/>
    <property type="match status" value="1"/>
</dbReference>
<evidence type="ECO:0000256" key="4">
    <source>
        <dbReference type="SAM" id="MobiDB-lite"/>
    </source>
</evidence>
<dbReference type="InterPro" id="IPR010280">
    <property type="entry name" value="U5_MeTrfase_fam"/>
</dbReference>
<keyword evidence="2" id="KW-0808">Transferase</keyword>
<proteinExistence type="predicted"/>
<comment type="caution">
    <text evidence="5">The sequence shown here is derived from an EMBL/GenBank/DDBJ whole genome shotgun (WGS) entry which is preliminary data.</text>
</comment>
<keyword evidence="3" id="KW-0949">S-adenosyl-L-methionine</keyword>
<accession>A0ABQ7GES6</accession>
<feature type="region of interest" description="Disordered" evidence="4">
    <location>
        <begin position="1"/>
        <end position="20"/>
    </location>
</feature>
<organism evidence="5 6">
    <name type="scientific">Dunaliella salina</name>
    <name type="common">Green alga</name>
    <name type="synonym">Protococcus salinus</name>
    <dbReference type="NCBI Taxonomy" id="3046"/>
    <lineage>
        <taxon>Eukaryota</taxon>
        <taxon>Viridiplantae</taxon>
        <taxon>Chlorophyta</taxon>
        <taxon>core chlorophytes</taxon>
        <taxon>Chlorophyceae</taxon>
        <taxon>CS clade</taxon>
        <taxon>Chlamydomonadales</taxon>
        <taxon>Dunaliellaceae</taxon>
        <taxon>Dunaliella</taxon>
    </lineage>
</organism>
<evidence type="ECO:0000313" key="5">
    <source>
        <dbReference type="EMBL" id="KAF5833105.1"/>
    </source>
</evidence>
<sequence length="107" mass="11986">MASSGTHASTAHGTEQAFTTPSLVLNIDTNEYRPQLDRKLERFQAMFSSLPPSGEALPQLEVFESVPKNYRMRAEFTCWGVKPQAGKEPDVHFIMYDSANKVKPPPM</sequence>
<evidence type="ECO:0000256" key="1">
    <source>
        <dbReference type="ARBA" id="ARBA00022603"/>
    </source>
</evidence>
<gene>
    <name evidence="5" type="ORF">DUNSADRAFT_10686</name>
</gene>
<evidence type="ECO:0000313" key="6">
    <source>
        <dbReference type="Proteomes" id="UP000815325"/>
    </source>
</evidence>
<dbReference type="EMBL" id="MU069830">
    <property type="protein sequence ID" value="KAF5833105.1"/>
    <property type="molecule type" value="Genomic_DNA"/>
</dbReference>
<protein>
    <submittedName>
        <fullName evidence="5">Uncharacterized protein</fullName>
    </submittedName>
</protein>
<reference evidence="5" key="1">
    <citation type="submission" date="2017-08" db="EMBL/GenBank/DDBJ databases">
        <authorList>
            <person name="Polle J.E."/>
            <person name="Barry K."/>
            <person name="Cushman J."/>
            <person name="Schmutz J."/>
            <person name="Tran D."/>
            <person name="Hathwaick L.T."/>
            <person name="Yim W.C."/>
            <person name="Jenkins J."/>
            <person name="Mckie-Krisberg Z.M."/>
            <person name="Prochnik S."/>
            <person name="Lindquist E."/>
            <person name="Dockter R.B."/>
            <person name="Adam C."/>
            <person name="Molina H."/>
            <person name="Bunkerborg J."/>
            <person name="Jin E."/>
            <person name="Buchheim M."/>
            <person name="Magnuson J."/>
        </authorList>
    </citation>
    <scope>NUCLEOTIDE SEQUENCE</scope>
    <source>
        <strain evidence="5">CCAP 19/18</strain>
    </source>
</reference>
<keyword evidence="6" id="KW-1185">Reference proteome</keyword>
<evidence type="ECO:0000256" key="2">
    <source>
        <dbReference type="ARBA" id="ARBA00022679"/>
    </source>
</evidence>
<name>A0ABQ7GES6_DUNSA</name>
<dbReference type="Proteomes" id="UP000815325">
    <property type="component" value="Unassembled WGS sequence"/>
</dbReference>